<evidence type="ECO:0000259" key="11">
    <source>
        <dbReference type="Pfam" id="PF02880"/>
    </source>
</evidence>
<dbReference type="STRING" id="1230454.C461_14483"/>
<evidence type="ECO:0000313" key="13">
    <source>
        <dbReference type="Proteomes" id="UP000011575"/>
    </source>
</evidence>
<dbReference type="RefSeq" id="WP_008002439.1">
    <property type="nucleotide sequence ID" value="NZ_AOJI01000033.1"/>
</dbReference>
<dbReference type="InterPro" id="IPR005846">
    <property type="entry name" value="A-D-PHexomutase_a/b/a-III"/>
</dbReference>
<dbReference type="Pfam" id="PF02879">
    <property type="entry name" value="PGM_PMM_II"/>
    <property type="match status" value="1"/>
</dbReference>
<dbReference type="Pfam" id="PF02880">
    <property type="entry name" value="PGM_PMM_III"/>
    <property type="match status" value="1"/>
</dbReference>
<accession>M0P5F7</accession>
<dbReference type="PROSITE" id="PS00710">
    <property type="entry name" value="PGM_PMM"/>
    <property type="match status" value="1"/>
</dbReference>
<evidence type="ECO:0000256" key="5">
    <source>
        <dbReference type="ARBA" id="ARBA00022842"/>
    </source>
</evidence>
<feature type="domain" description="Alpha-D-phosphohexomutase alpha/beta/alpha" evidence="11">
    <location>
        <begin position="255"/>
        <end position="356"/>
    </location>
</feature>
<evidence type="ECO:0000256" key="7">
    <source>
        <dbReference type="RuleBase" id="RU004326"/>
    </source>
</evidence>
<dbReference type="InterPro" id="IPR005844">
    <property type="entry name" value="A-D-PHexomutase_a/b/a-I"/>
</dbReference>
<keyword evidence="5 7" id="KW-0460">Magnesium</keyword>
<comment type="caution">
    <text evidence="12">The sequence shown here is derived from an EMBL/GenBank/DDBJ whole genome shotgun (WGS) entry which is preliminary data.</text>
</comment>
<feature type="domain" description="Alpha-D-phosphohexomutase alpha/beta/alpha" evidence="9">
    <location>
        <begin position="2"/>
        <end position="125"/>
    </location>
</feature>
<comment type="similarity">
    <text evidence="2 7">Belongs to the phosphohexose mutase family.</text>
</comment>
<name>M0P5F7_9EURY</name>
<evidence type="ECO:0000256" key="6">
    <source>
        <dbReference type="ARBA" id="ARBA00023235"/>
    </source>
</evidence>
<dbReference type="GO" id="GO:0005975">
    <property type="term" value="P:carbohydrate metabolic process"/>
    <property type="evidence" value="ECO:0007669"/>
    <property type="project" value="InterPro"/>
</dbReference>
<dbReference type="GO" id="GO:0000287">
    <property type="term" value="F:magnesium ion binding"/>
    <property type="evidence" value="ECO:0007669"/>
    <property type="project" value="InterPro"/>
</dbReference>
<feature type="domain" description="Alpha-D-phosphohexomutase C-terminal" evidence="8">
    <location>
        <begin position="370"/>
        <end position="437"/>
    </location>
</feature>
<evidence type="ECO:0000256" key="4">
    <source>
        <dbReference type="ARBA" id="ARBA00022723"/>
    </source>
</evidence>
<dbReference type="SUPFAM" id="SSF55957">
    <property type="entry name" value="Phosphoglucomutase, C-terminal domain"/>
    <property type="match status" value="1"/>
</dbReference>
<keyword evidence="6" id="KW-0413">Isomerase</keyword>
<protein>
    <submittedName>
        <fullName evidence="12">Phosphoglucosamine mutase</fullName>
    </submittedName>
</protein>
<keyword evidence="13" id="KW-1185">Reference proteome</keyword>
<dbReference type="AlphaFoldDB" id="M0P5F7"/>
<proteinExistence type="inferred from homology"/>
<dbReference type="PRINTS" id="PR00509">
    <property type="entry name" value="PGMPMM"/>
</dbReference>
<dbReference type="InterPro" id="IPR024086">
    <property type="entry name" value="GlmM_arc-type"/>
</dbReference>
<dbReference type="Gene3D" id="3.30.310.50">
    <property type="entry name" value="Alpha-D-phosphohexomutase, C-terminal domain"/>
    <property type="match status" value="1"/>
</dbReference>
<dbReference type="InterPro" id="IPR016066">
    <property type="entry name" value="A-D-PHexomutase_CS"/>
</dbReference>
<dbReference type="EMBL" id="AOJI01000033">
    <property type="protein sequence ID" value="EMA65311.1"/>
    <property type="molecule type" value="Genomic_DNA"/>
</dbReference>
<keyword evidence="4 7" id="KW-0479">Metal-binding</keyword>
<dbReference type="GO" id="GO:0008966">
    <property type="term" value="F:phosphoglucosamine mutase activity"/>
    <property type="evidence" value="ECO:0007669"/>
    <property type="project" value="InterPro"/>
</dbReference>
<keyword evidence="3" id="KW-0597">Phosphoprotein</keyword>
<evidence type="ECO:0000259" key="8">
    <source>
        <dbReference type="Pfam" id="PF00408"/>
    </source>
</evidence>
<dbReference type="PANTHER" id="PTHR43771">
    <property type="entry name" value="PHOSPHOMANNOMUTASE"/>
    <property type="match status" value="1"/>
</dbReference>
<reference evidence="12 13" key="1">
    <citation type="journal article" date="2014" name="PLoS Genet.">
        <title>Phylogenetically driven sequencing of extremely halophilic archaea reveals strategies for static and dynamic osmo-response.</title>
        <authorList>
            <person name="Becker E.A."/>
            <person name="Seitzer P.M."/>
            <person name="Tritt A."/>
            <person name="Larsen D."/>
            <person name="Krusor M."/>
            <person name="Yao A.I."/>
            <person name="Wu D."/>
            <person name="Madern D."/>
            <person name="Eisen J.A."/>
            <person name="Darling A.E."/>
            <person name="Facciotti M.T."/>
        </authorList>
    </citation>
    <scope>NUCLEOTIDE SEQUENCE [LARGE SCALE GENOMIC DNA]</scope>
    <source>
        <strain evidence="12 13">JCM 13560</strain>
    </source>
</reference>
<dbReference type="SUPFAM" id="SSF53738">
    <property type="entry name" value="Phosphoglucomutase, first 3 domains"/>
    <property type="match status" value="3"/>
</dbReference>
<dbReference type="Proteomes" id="UP000011575">
    <property type="component" value="Unassembled WGS sequence"/>
</dbReference>
<dbReference type="InterPro" id="IPR005843">
    <property type="entry name" value="A-D-PHexomutase_C"/>
</dbReference>
<dbReference type="PATRIC" id="fig|1230454.4.peg.2916"/>
<gene>
    <name evidence="12" type="ORF">C461_14483</name>
</gene>
<organism evidence="12 13">
    <name type="scientific">Halorubrum aidingense JCM 13560</name>
    <dbReference type="NCBI Taxonomy" id="1230454"/>
    <lineage>
        <taxon>Archaea</taxon>
        <taxon>Methanobacteriati</taxon>
        <taxon>Methanobacteriota</taxon>
        <taxon>Stenosarchaea group</taxon>
        <taxon>Halobacteria</taxon>
        <taxon>Halobacteriales</taxon>
        <taxon>Haloferacaceae</taxon>
        <taxon>Halorubrum</taxon>
    </lineage>
</organism>
<evidence type="ECO:0000313" key="12">
    <source>
        <dbReference type="EMBL" id="EMA65311.1"/>
    </source>
</evidence>
<dbReference type="PANTHER" id="PTHR43771:SF1">
    <property type="entry name" value="PHOSPHOMANNOMUTASE"/>
    <property type="match status" value="1"/>
</dbReference>
<evidence type="ECO:0000259" key="10">
    <source>
        <dbReference type="Pfam" id="PF02879"/>
    </source>
</evidence>
<dbReference type="Pfam" id="PF00408">
    <property type="entry name" value="PGM_PMM_IV"/>
    <property type="match status" value="1"/>
</dbReference>
<dbReference type="InterPro" id="IPR005841">
    <property type="entry name" value="Alpha-D-phosphohexomutase_SF"/>
</dbReference>
<comment type="cofactor">
    <cofactor evidence="1">
        <name>Mg(2+)</name>
        <dbReference type="ChEBI" id="CHEBI:18420"/>
    </cofactor>
</comment>
<sequence>MFGTSGVRGPIGETVTAALALDIARAVAVDADRIVVGRDARDSGRALVDAVAAGAVECGVDVIDLGVAATPTVARAIAARGADAGVVVTASHNPPTDNGIKLWTPSGQAFDTAEQDEIERRIAADEVPFAAWDGHGTRSAWDGATAAHREALVDAGRRWTETDVASLDGLSVAVDVGNGTGGVTADALYDLGAAVTTLNAQPDGRFPARPSEPTAETCRGLVEHVAGTGADLGIAHDGDADRMMAVTGDGTFVSGDELLAVFGAEAAGEGELIAAPVDTSLAVDDALAEFGAGVVRTRVGDVYVAERTREEGVVFGGEPSGAWIFPDETRCPDGPLAAVVLAALAAERPLADRVADVPDYPIRRETVETDEKDAAMAAITDRVRASYDDVSEIDGVRVGVDDGWFLLRASGTQPLIRLTAEARDPERADEILAAARDLVADAVGER</sequence>
<evidence type="ECO:0000256" key="1">
    <source>
        <dbReference type="ARBA" id="ARBA00001946"/>
    </source>
</evidence>
<evidence type="ECO:0000256" key="2">
    <source>
        <dbReference type="ARBA" id="ARBA00010231"/>
    </source>
</evidence>
<evidence type="ECO:0000259" key="9">
    <source>
        <dbReference type="Pfam" id="PF02878"/>
    </source>
</evidence>
<dbReference type="CDD" id="cd03087">
    <property type="entry name" value="PGM_like1"/>
    <property type="match status" value="1"/>
</dbReference>
<dbReference type="InterPro" id="IPR016055">
    <property type="entry name" value="A-D-PHexomutase_a/b/a-I/II/III"/>
</dbReference>
<evidence type="ECO:0000256" key="3">
    <source>
        <dbReference type="ARBA" id="ARBA00022553"/>
    </source>
</evidence>
<dbReference type="Gene3D" id="3.40.120.10">
    <property type="entry name" value="Alpha-D-Glucose-1,6-Bisphosphate, subunit A, domain 3"/>
    <property type="match status" value="3"/>
</dbReference>
<dbReference type="InterPro" id="IPR005845">
    <property type="entry name" value="A-D-PHexomutase_a/b/a-II"/>
</dbReference>
<dbReference type="OrthoDB" id="10363at2157"/>
<feature type="domain" description="Alpha-D-phosphohexomutase alpha/beta/alpha" evidence="10">
    <location>
        <begin position="164"/>
        <end position="250"/>
    </location>
</feature>
<dbReference type="Pfam" id="PF02878">
    <property type="entry name" value="PGM_PMM_I"/>
    <property type="match status" value="1"/>
</dbReference>
<dbReference type="InterPro" id="IPR036900">
    <property type="entry name" value="A-D-PHexomutase_C_sf"/>
</dbReference>
<dbReference type="NCBIfam" id="TIGR03990">
    <property type="entry name" value="Arch_GlmM"/>
    <property type="match status" value="1"/>
</dbReference>